<feature type="transmembrane region" description="Helical" evidence="5">
    <location>
        <begin position="163"/>
        <end position="181"/>
    </location>
</feature>
<dbReference type="PANTHER" id="PTHR37955:SF1">
    <property type="entry name" value="DEP DOMAIN-CONTAINING PROTEIN"/>
    <property type="match status" value="1"/>
</dbReference>
<dbReference type="Pfam" id="PF03595">
    <property type="entry name" value="SLAC1"/>
    <property type="match status" value="1"/>
</dbReference>
<dbReference type="AlphaFoldDB" id="A0A1E5BH86"/>
<gene>
    <name evidence="6" type="ORF">A1QO_05420</name>
</gene>
<dbReference type="EMBL" id="AJYQ02000057">
    <property type="protein sequence ID" value="OEE36151.1"/>
    <property type="molecule type" value="Genomic_DNA"/>
</dbReference>
<accession>A0A1E5BH86</accession>
<feature type="transmembrane region" description="Helical" evidence="5">
    <location>
        <begin position="104"/>
        <end position="127"/>
    </location>
</feature>
<feature type="transmembrane region" description="Helical" evidence="5">
    <location>
        <begin position="39"/>
        <end position="59"/>
    </location>
</feature>
<evidence type="ECO:0000256" key="5">
    <source>
        <dbReference type="SAM" id="Phobius"/>
    </source>
</evidence>
<feature type="transmembrane region" description="Helical" evidence="5">
    <location>
        <begin position="273"/>
        <end position="291"/>
    </location>
</feature>
<comment type="caution">
    <text evidence="6">The sequence shown here is derived from an EMBL/GenBank/DDBJ whole genome shotgun (WGS) entry which is preliminary data.</text>
</comment>
<comment type="subcellular location">
    <subcellularLocation>
        <location evidence="1">Membrane</location>
        <topology evidence="1">Multi-pass membrane protein</topology>
    </subcellularLocation>
</comment>
<evidence type="ECO:0000256" key="4">
    <source>
        <dbReference type="ARBA" id="ARBA00023136"/>
    </source>
</evidence>
<name>A0A1E5BH86_9VIBR</name>
<evidence type="ECO:0000256" key="1">
    <source>
        <dbReference type="ARBA" id="ARBA00004141"/>
    </source>
</evidence>
<keyword evidence="4 5" id="KW-0472">Membrane</keyword>
<dbReference type="GO" id="GO:0005886">
    <property type="term" value="C:plasma membrane"/>
    <property type="evidence" value="ECO:0007669"/>
    <property type="project" value="TreeGrafter"/>
</dbReference>
<feature type="transmembrane region" description="Helical" evidence="5">
    <location>
        <begin position="80"/>
        <end position="98"/>
    </location>
</feature>
<dbReference type="InterPro" id="IPR038665">
    <property type="entry name" value="Voltage-dep_anion_channel_sf"/>
</dbReference>
<organism evidence="6 7">
    <name type="scientific">Vibrio genomosp. F10 str. ZF-129</name>
    <dbReference type="NCBI Taxonomy" id="1187848"/>
    <lineage>
        <taxon>Bacteria</taxon>
        <taxon>Pseudomonadati</taxon>
        <taxon>Pseudomonadota</taxon>
        <taxon>Gammaproteobacteria</taxon>
        <taxon>Vibrionales</taxon>
        <taxon>Vibrionaceae</taxon>
        <taxon>Vibrio</taxon>
    </lineage>
</organism>
<dbReference type="OrthoDB" id="309023at2"/>
<dbReference type="Gene3D" id="1.50.10.150">
    <property type="entry name" value="Voltage-dependent anion channel"/>
    <property type="match status" value="1"/>
</dbReference>
<evidence type="ECO:0000313" key="6">
    <source>
        <dbReference type="EMBL" id="OEE36151.1"/>
    </source>
</evidence>
<dbReference type="PANTHER" id="PTHR37955">
    <property type="entry name" value="TELLURITE RESISTANCE PROTEIN TEHA"/>
    <property type="match status" value="1"/>
</dbReference>
<protein>
    <recommendedName>
        <fullName evidence="8">C4-dicarboxylate ABC transporter</fullName>
    </recommendedName>
</protein>
<evidence type="ECO:0008006" key="8">
    <source>
        <dbReference type="Google" id="ProtNLM"/>
    </source>
</evidence>
<dbReference type="eggNOG" id="COG1275">
    <property type="taxonomic scope" value="Bacteria"/>
</dbReference>
<proteinExistence type="predicted"/>
<dbReference type="Proteomes" id="UP000094741">
    <property type="component" value="Unassembled WGS sequence"/>
</dbReference>
<reference evidence="6 7" key="1">
    <citation type="journal article" date="2012" name="Science">
        <title>Ecological populations of bacteria act as socially cohesive units of antibiotic production and resistance.</title>
        <authorList>
            <person name="Cordero O.X."/>
            <person name="Wildschutte H."/>
            <person name="Kirkup B."/>
            <person name="Proehl S."/>
            <person name="Ngo L."/>
            <person name="Hussain F."/>
            <person name="Le Roux F."/>
            <person name="Mincer T."/>
            <person name="Polz M.F."/>
        </authorList>
    </citation>
    <scope>NUCLEOTIDE SEQUENCE [LARGE SCALE GENOMIC DNA]</scope>
    <source>
        <strain evidence="6 7">ZF-129</strain>
    </source>
</reference>
<evidence type="ECO:0000256" key="3">
    <source>
        <dbReference type="ARBA" id="ARBA00022989"/>
    </source>
</evidence>
<sequence>MTSNTLLRLPIALVSASMGVSGLATGIQASQLVFIKPLIIPLASLAAFILTVMILSMIARMAFDAKGLKDEVRVATKRNFLACSTITIFLLSGLVREHEVYQTALWLVGTVIQVPLLLAILIGWGIYKEKTLTELNPTFLIPPLANVVCSIFSPVEYIGISHLMYFTGMLIGIVVYIAILVKTLQGKAPPVPLYPTFFIGLATPSMLLLGYLKIVGFTDRIAAGMYVWSLLIIVALAINMKKFEGMKFGVSTWAFTFPLAAFSTATYRLGLFTVGHFFLSATCLVVVYVAIKTATNLKIILNP</sequence>
<keyword evidence="2 5" id="KW-0812">Transmembrane</keyword>
<dbReference type="InterPro" id="IPR052951">
    <property type="entry name" value="Tellurite_res_ion_channel"/>
</dbReference>
<dbReference type="GO" id="GO:0046583">
    <property type="term" value="F:monoatomic cation efflux transmembrane transporter activity"/>
    <property type="evidence" value="ECO:0007669"/>
    <property type="project" value="TreeGrafter"/>
</dbReference>
<dbReference type="STRING" id="1187848.A1QO_05420"/>
<feature type="transmembrane region" description="Helical" evidence="5">
    <location>
        <begin position="220"/>
        <end position="238"/>
    </location>
</feature>
<evidence type="ECO:0000256" key="2">
    <source>
        <dbReference type="ARBA" id="ARBA00022692"/>
    </source>
</evidence>
<feature type="transmembrane region" description="Helical" evidence="5">
    <location>
        <begin position="193"/>
        <end position="214"/>
    </location>
</feature>
<evidence type="ECO:0000313" key="7">
    <source>
        <dbReference type="Proteomes" id="UP000094741"/>
    </source>
</evidence>
<keyword evidence="3 5" id="KW-1133">Transmembrane helix</keyword>
<dbReference type="InterPro" id="IPR004695">
    <property type="entry name" value="SLAC1/Mae1/Ssu1/TehA"/>
</dbReference>